<organism evidence="1 2">
    <name type="scientific">Micromonospora craterilacus</name>
    <dbReference type="NCBI Taxonomy" id="1655439"/>
    <lineage>
        <taxon>Bacteria</taxon>
        <taxon>Bacillati</taxon>
        <taxon>Actinomycetota</taxon>
        <taxon>Actinomycetes</taxon>
        <taxon>Micromonosporales</taxon>
        <taxon>Micromonosporaceae</taxon>
        <taxon>Micromonospora</taxon>
    </lineage>
</organism>
<comment type="caution">
    <text evidence="1">The sequence shown here is derived from an EMBL/GenBank/DDBJ whole genome shotgun (WGS) entry which is preliminary data.</text>
</comment>
<protein>
    <recommendedName>
        <fullName evidence="3">Replication-relaxation</fullName>
    </recommendedName>
</protein>
<gene>
    <name evidence="1" type="ORF">C1I95_20215</name>
</gene>
<proteinExistence type="predicted"/>
<evidence type="ECO:0008006" key="3">
    <source>
        <dbReference type="Google" id="ProtNLM"/>
    </source>
</evidence>
<sequence length="264" mass="30255">MLIAELARLYPRDRWAVNMLAEHRTLTTVQLTALGFATTAATAARRLLVLARRGWIDRFPTGFILNSLESWWCLGPLGARITRRPGAGRVTPARVYRARDRLWVHPSLTSLIDTNQFFVDLATRARSQPGTDLRTWWSPRTCGLVTTPQRHATWHGEYIHNGNRHGFWFEPDPEGIRTATVADRVHRYPPLADRTGLATLLFHAADPEREEDLRRHLDRRNLRQLTVVTSNPEQGHPADPVWQPIGEHHRLALTELPTTPHLWP</sequence>
<name>A0A2W2DTA6_9ACTN</name>
<dbReference type="InterPro" id="IPR025855">
    <property type="entry name" value="Replic_Relax"/>
</dbReference>
<dbReference type="Proteomes" id="UP000248924">
    <property type="component" value="Unassembled WGS sequence"/>
</dbReference>
<feature type="non-terminal residue" evidence="1">
    <location>
        <position position="264"/>
    </location>
</feature>
<reference evidence="1 2" key="1">
    <citation type="submission" date="2018-01" db="EMBL/GenBank/DDBJ databases">
        <title>Draft genome sequence of Jishengella sp. NA12.</title>
        <authorList>
            <person name="Sahin N."/>
            <person name="Ay H."/>
            <person name="Saygin H."/>
        </authorList>
    </citation>
    <scope>NUCLEOTIDE SEQUENCE [LARGE SCALE GENOMIC DNA]</scope>
    <source>
        <strain evidence="1 2">NA12</strain>
    </source>
</reference>
<dbReference type="EMBL" id="POTY01000132">
    <property type="protein sequence ID" value="PZG15166.1"/>
    <property type="molecule type" value="Genomic_DNA"/>
</dbReference>
<evidence type="ECO:0000313" key="2">
    <source>
        <dbReference type="Proteomes" id="UP000248924"/>
    </source>
</evidence>
<dbReference type="Pfam" id="PF13814">
    <property type="entry name" value="Replic_Relax"/>
    <property type="match status" value="1"/>
</dbReference>
<keyword evidence="2" id="KW-1185">Reference proteome</keyword>
<accession>A0A2W2DTA6</accession>
<evidence type="ECO:0000313" key="1">
    <source>
        <dbReference type="EMBL" id="PZG15166.1"/>
    </source>
</evidence>
<dbReference type="AlphaFoldDB" id="A0A2W2DTA6"/>